<keyword evidence="6 8" id="KW-1133">Transmembrane helix</keyword>
<name>A0A369AJR3_9FIRM</name>
<keyword evidence="7 8" id="KW-0472">Membrane</keyword>
<keyword evidence="3" id="KW-0645">Protease</keyword>
<accession>A0A369AJR3</accession>
<keyword evidence="1" id="KW-1003">Cell membrane</keyword>
<evidence type="ECO:0000256" key="4">
    <source>
        <dbReference type="ARBA" id="ARBA00022692"/>
    </source>
</evidence>
<sequence length="198" mass="22049">MIKITYISEAVTAAIKRNITIDDTKAEQIEYGIYMAVSEVIKLSILIIISLFLGIFQYVILATVIFGTHRSFIGGVHAKTHIGCFLMHSGIMLGAVYASLLVEIDKFILLPPSFLFCMIIIYIYAPADILNKPVVSKKQRKRLRTGGFIFMSLVFAAALIVPQVYARVLIFVSVAECITMLPMVYRITGNEYGGKEVN</sequence>
<dbReference type="RefSeq" id="WP_170138235.1">
    <property type="nucleotide sequence ID" value="NZ_QPJT01000034.1"/>
</dbReference>
<keyword evidence="10" id="KW-1185">Reference proteome</keyword>
<feature type="transmembrane region" description="Helical" evidence="8">
    <location>
        <begin position="43"/>
        <end position="68"/>
    </location>
</feature>
<evidence type="ECO:0000256" key="6">
    <source>
        <dbReference type="ARBA" id="ARBA00022989"/>
    </source>
</evidence>
<dbReference type="GO" id="GO:0008233">
    <property type="term" value="F:peptidase activity"/>
    <property type="evidence" value="ECO:0007669"/>
    <property type="project" value="UniProtKB-KW"/>
</dbReference>
<dbReference type="InterPro" id="IPR006741">
    <property type="entry name" value="AgrB"/>
</dbReference>
<keyword evidence="2" id="KW-0673">Quorum sensing</keyword>
<evidence type="ECO:0000313" key="9">
    <source>
        <dbReference type="EMBL" id="RCX09622.1"/>
    </source>
</evidence>
<evidence type="ECO:0000256" key="2">
    <source>
        <dbReference type="ARBA" id="ARBA00022654"/>
    </source>
</evidence>
<protein>
    <submittedName>
        <fullName evidence="9">Accessory gene regulator B</fullName>
    </submittedName>
</protein>
<feature type="transmembrane region" description="Helical" evidence="8">
    <location>
        <begin position="107"/>
        <end position="125"/>
    </location>
</feature>
<organism evidence="9 10">
    <name type="scientific">Anaerobacterium chartisolvens</name>
    <dbReference type="NCBI Taxonomy" id="1297424"/>
    <lineage>
        <taxon>Bacteria</taxon>
        <taxon>Bacillati</taxon>
        <taxon>Bacillota</taxon>
        <taxon>Clostridia</taxon>
        <taxon>Eubacteriales</taxon>
        <taxon>Oscillospiraceae</taxon>
        <taxon>Anaerobacterium</taxon>
    </lineage>
</organism>
<dbReference type="GO" id="GO:0016020">
    <property type="term" value="C:membrane"/>
    <property type="evidence" value="ECO:0007669"/>
    <property type="project" value="InterPro"/>
</dbReference>
<evidence type="ECO:0000256" key="3">
    <source>
        <dbReference type="ARBA" id="ARBA00022670"/>
    </source>
</evidence>
<dbReference type="SMART" id="SM00793">
    <property type="entry name" value="AgrB"/>
    <property type="match status" value="1"/>
</dbReference>
<evidence type="ECO:0000256" key="7">
    <source>
        <dbReference type="ARBA" id="ARBA00023136"/>
    </source>
</evidence>
<evidence type="ECO:0000313" key="10">
    <source>
        <dbReference type="Proteomes" id="UP000253034"/>
    </source>
</evidence>
<proteinExistence type="predicted"/>
<feature type="transmembrane region" description="Helical" evidence="8">
    <location>
        <begin position="80"/>
        <end position="101"/>
    </location>
</feature>
<dbReference type="Proteomes" id="UP000253034">
    <property type="component" value="Unassembled WGS sequence"/>
</dbReference>
<reference evidence="9 10" key="1">
    <citation type="submission" date="2018-07" db="EMBL/GenBank/DDBJ databases">
        <title>Genomic Encyclopedia of Type Strains, Phase IV (KMG-IV): sequencing the most valuable type-strain genomes for metagenomic binning, comparative biology and taxonomic classification.</title>
        <authorList>
            <person name="Goeker M."/>
        </authorList>
    </citation>
    <scope>NUCLEOTIDE SEQUENCE [LARGE SCALE GENOMIC DNA]</scope>
    <source>
        <strain evidence="9 10">DSM 27016</strain>
    </source>
</reference>
<dbReference type="GO" id="GO:0006508">
    <property type="term" value="P:proteolysis"/>
    <property type="evidence" value="ECO:0007669"/>
    <property type="project" value="UniProtKB-KW"/>
</dbReference>
<feature type="transmembrane region" description="Helical" evidence="8">
    <location>
        <begin position="145"/>
        <end position="162"/>
    </location>
</feature>
<dbReference type="EMBL" id="QPJT01000034">
    <property type="protein sequence ID" value="RCX09622.1"/>
    <property type="molecule type" value="Genomic_DNA"/>
</dbReference>
<keyword evidence="4 8" id="KW-0812">Transmembrane</keyword>
<evidence type="ECO:0000256" key="8">
    <source>
        <dbReference type="SAM" id="Phobius"/>
    </source>
</evidence>
<evidence type="ECO:0000256" key="1">
    <source>
        <dbReference type="ARBA" id="ARBA00022475"/>
    </source>
</evidence>
<keyword evidence="5" id="KW-0378">Hydrolase</keyword>
<dbReference type="GO" id="GO:0009372">
    <property type="term" value="P:quorum sensing"/>
    <property type="evidence" value="ECO:0007669"/>
    <property type="project" value="UniProtKB-KW"/>
</dbReference>
<gene>
    <name evidence="9" type="ORF">DFR58_13426</name>
</gene>
<comment type="caution">
    <text evidence="9">The sequence shown here is derived from an EMBL/GenBank/DDBJ whole genome shotgun (WGS) entry which is preliminary data.</text>
</comment>
<dbReference type="AlphaFoldDB" id="A0A369AJR3"/>
<evidence type="ECO:0000256" key="5">
    <source>
        <dbReference type="ARBA" id="ARBA00022801"/>
    </source>
</evidence>
<dbReference type="Pfam" id="PF04647">
    <property type="entry name" value="AgrB"/>
    <property type="match status" value="1"/>
</dbReference>